<comment type="subcellular location">
    <subcellularLocation>
        <location evidence="1">Cell membrane</location>
        <topology evidence="1">Multi-pass membrane protein</topology>
    </subcellularLocation>
</comment>
<feature type="transmembrane region" description="Helical" evidence="7">
    <location>
        <begin position="260"/>
        <end position="278"/>
    </location>
</feature>
<comment type="similarity">
    <text evidence="2">Belongs to the acyltransferase 3 family.</text>
</comment>
<feature type="transmembrane region" description="Helical" evidence="7">
    <location>
        <begin position="36"/>
        <end position="59"/>
    </location>
</feature>
<dbReference type="EMBL" id="RSFW01000020">
    <property type="protein sequence ID" value="RSD25223.1"/>
    <property type="molecule type" value="Genomic_DNA"/>
</dbReference>
<dbReference type="RefSeq" id="WP_125481480.1">
    <property type="nucleotide sequence ID" value="NZ_RSFW01000020.1"/>
</dbReference>
<feature type="domain" description="Acyltransferase 3" evidence="8">
    <location>
        <begin position="4"/>
        <end position="312"/>
    </location>
</feature>
<dbReference type="AlphaFoldDB" id="A0A427TLK2"/>
<evidence type="ECO:0000256" key="6">
    <source>
        <dbReference type="ARBA" id="ARBA00023136"/>
    </source>
</evidence>
<dbReference type="Pfam" id="PF01757">
    <property type="entry name" value="Acyl_transf_3"/>
    <property type="match status" value="1"/>
</dbReference>
<feature type="transmembrane region" description="Helical" evidence="7">
    <location>
        <begin position="142"/>
        <end position="159"/>
    </location>
</feature>
<gene>
    <name evidence="9" type="ORF">EJA10_18335</name>
</gene>
<feature type="transmembrane region" description="Helical" evidence="7">
    <location>
        <begin position="237"/>
        <end position="255"/>
    </location>
</feature>
<keyword evidence="6 7" id="KW-0472">Membrane</keyword>
<dbReference type="Proteomes" id="UP000279911">
    <property type="component" value="Unassembled WGS sequence"/>
</dbReference>
<dbReference type="OrthoDB" id="65129at2"/>
<dbReference type="GO" id="GO:0009246">
    <property type="term" value="P:enterobacterial common antigen biosynthetic process"/>
    <property type="evidence" value="ECO:0007669"/>
    <property type="project" value="TreeGrafter"/>
</dbReference>
<protein>
    <submittedName>
        <fullName evidence="9">Acyltransferase</fullName>
    </submittedName>
</protein>
<keyword evidence="3" id="KW-1003">Cell membrane</keyword>
<feature type="transmembrane region" description="Helical" evidence="7">
    <location>
        <begin position="202"/>
        <end position="222"/>
    </location>
</feature>
<dbReference type="PANTHER" id="PTHR40074">
    <property type="entry name" value="O-ACETYLTRANSFERASE WECH"/>
    <property type="match status" value="1"/>
</dbReference>
<evidence type="ECO:0000313" key="10">
    <source>
        <dbReference type="Proteomes" id="UP000279911"/>
    </source>
</evidence>
<organism evidence="9 10">
    <name type="scientific">Mesobacillus subterraneus</name>
    <dbReference type="NCBI Taxonomy" id="285983"/>
    <lineage>
        <taxon>Bacteria</taxon>
        <taxon>Bacillati</taxon>
        <taxon>Bacillota</taxon>
        <taxon>Bacilli</taxon>
        <taxon>Bacillales</taxon>
        <taxon>Bacillaceae</taxon>
        <taxon>Mesobacillus</taxon>
    </lineage>
</organism>
<keyword evidence="9" id="KW-0012">Acyltransferase</keyword>
<keyword evidence="9" id="KW-0808">Transferase</keyword>
<dbReference type="InterPro" id="IPR002656">
    <property type="entry name" value="Acyl_transf_3_dom"/>
</dbReference>
<keyword evidence="4 7" id="KW-0812">Transmembrane</keyword>
<evidence type="ECO:0000259" key="8">
    <source>
        <dbReference type="Pfam" id="PF01757"/>
    </source>
</evidence>
<name>A0A427TLK2_9BACI</name>
<feature type="transmembrane region" description="Helical" evidence="7">
    <location>
        <begin position="171"/>
        <end position="190"/>
    </location>
</feature>
<sequence length="346" mass="40176">MVKEWNLLRVFASLSVVLLHSTTQISRIVGHPQYDIYYFFRIILNYATPTFIVLSIIILANRYPNRLPDNFWAGRIKYIYLPFVSFGILDAFVRLHFNPNLKLDQKILDNILTGKFEGWFILVIFQLYILHYLVVRFKLSMVWMLPLSLIVMALYLSFITGEVPPMNGLEYTLKLPFFAWFGYFTAAFLIGKHYKYLSEKLLKYRWFTLFMLVVSLGIVYLGHRAGISEISSRRLDLYPLVLSVTAVFLAWGQLIPQSKIINIISNYSFGIYLLHWQVQRFMAPYVAEYVTYYIPQVIVLLIGSTVVSMIIIKLVSMLPFGEFIVGKTKRKKAKAAPKEKAIAELA</sequence>
<evidence type="ECO:0000256" key="3">
    <source>
        <dbReference type="ARBA" id="ARBA00022475"/>
    </source>
</evidence>
<evidence type="ECO:0000256" key="7">
    <source>
        <dbReference type="SAM" id="Phobius"/>
    </source>
</evidence>
<dbReference type="GO" id="GO:0005886">
    <property type="term" value="C:plasma membrane"/>
    <property type="evidence" value="ECO:0007669"/>
    <property type="project" value="UniProtKB-SubCell"/>
</dbReference>
<evidence type="ECO:0000256" key="2">
    <source>
        <dbReference type="ARBA" id="ARBA00007400"/>
    </source>
</evidence>
<feature type="transmembrane region" description="Helical" evidence="7">
    <location>
        <begin position="298"/>
        <end position="325"/>
    </location>
</feature>
<evidence type="ECO:0000313" key="9">
    <source>
        <dbReference type="EMBL" id="RSD25223.1"/>
    </source>
</evidence>
<proteinExistence type="inferred from homology"/>
<accession>A0A427TLK2</accession>
<evidence type="ECO:0000256" key="5">
    <source>
        <dbReference type="ARBA" id="ARBA00022989"/>
    </source>
</evidence>
<feature type="transmembrane region" description="Helical" evidence="7">
    <location>
        <begin position="117"/>
        <end position="135"/>
    </location>
</feature>
<evidence type="ECO:0000256" key="4">
    <source>
        <dbReference type="ARBA" id="ARBA00022692"/>
    </source>
</evidence>
<comment type="caution">
    <text evidence="9">The sequence shown here is derived from an EMBL/GenBank/DDBJ whole genome shotgun (WGS) entry which is preliminary data.</text>
</comment>
<dbReference type="GO" id="GO:0016413">
    <property type="term" value="F:O-acetyltransferase activity"/>
    <property type="evidence" value="ECO:0007669"/>
    <property type="project" value="TreeGrafter"/>
</dbReference>
<feature type="transmembrane region" description="Helical" evidence="7">
    <location>
        <begin position="79"/>
        <end position="97"/>
    </location>
</feature>
<evidence type="ECO:0000256" key="1">
    <source>
        <dbReference type="ARBA" id="ARBA00004651"/>
    </source>
</evidence>
<keyword evidence="5 7" id="KW-1133">Transmembrane helix</keyword>
<reference evidence="10" key="1">
    <citation type="submission" date="2018-12" db="EMBL/GenBank/DDBJ databases">
        <title>Bacillus chawlae sp. nov., Bacillus glennii sp. nov., and Bacillus saganii sp. nov. Isolated from the Vehicle Assembly Building at Kennedy Space Center where the Viking Spacecraft were Assembled.</title>
        <authorList>
            <person name="Seuylemezian A."/>
            <person name="Vaishampayan P."/>
        </authorList>
    </citation>
    <scope>NUCLEOTIDE SEQUENCE [LARGE SCALE GENOMIC DNA]</scope>
    <source>
        <strain evidence="10">DSM 13966</strain>
    </source>
</reference>
<dbReference type="PANTHER" id="PTHR40074:SF2">
    <property type="entry name" value="O-ACETYLTRANSFERASE WECH"/>
    <property type="match status" value="1"/>
</dbReference>